<proteinExistence type="predicted"/>
<evidence type="ECO:0000313" key="2">
    <source>
        <dbReference type="EMBL" id="KKN11726.1"/>
    </source>
</evidence>
<dbReference type="NCBIfam" id="TIGR02605">
    <property type="entry name" value="CxxC_CxxC_SSSS"/>
    <property type="match status" value="1"/>
</dbReference>
<gene>
    <name evidence="2" type="ORF">LCGC14_1023540</name>
</gene>
<protein>
    <recommendedName>
        <fullName evidence="1">Putative regulatory protein FmdB zinc ribbon domain-containing protein</fullName>
    </recommendedName>
</protein>
<dbReference type="EMBL" id="LAZR01004105">
    <property type="protein sequence ID" value="KKN11726.1"/>
    <property type="molecule type" value="Genomic_DNA"/>
</dbReference>
<evidence type="ECO:0000259" key="1">
    <source>
        <dbReference type="SMART" id="SM00834"/>
    </source>
</evidence>
<feature type="domain" description="Putative regulatory protein FmdB zinc ribbon" evidence="1">
    <location>
        <begin position="12"/>
        <end position="46"/>
    </location>
</feature>
<reference evidence="2" key="1">
    <citation type="journal article" date="2015" name="Nature">
        <title>Complex archaea that bridge the gap between prokaryotes and eukaryotes.</title>
        <authorList>
            <person name="Spang A."/>
            <person name="Saw J.H."/>
            <person name="Jorgensen S.L."/>
            <person name="Zaremba-Niedzwiedzka K."/>
            <person name="Martijn J."/>
            <person name="Lind A.E."/>
            <person name="van Eijk R."/>
            <person name="Schleper C."/>
            <person name="Guy L."/>
            <person name="Ettema T.J."/>
        </authorList>
    </citation>
    <scope>NUCLEOTIDE SEQUENCE</scope>
</reference>
<dbReference type="SMART" id="SM00834">
    <property type="entry name" value="CxxC_CXXC_SSSS"/>
    <property type="match status" value="1"/>
</dbReference>
<dbReference type="AlphaFoldDB" id="A0A0F9QEQ9"/>
<sequence length="93" mass="10531">MPHSIHGNCKLMPIYEFVCEKCGSTLEKIQEIGSQPPVHCGVGMIMRRSRPAMVKMKNESGYSIHSKGYKDGYKKEYLKSKGQEEWQGAIINP</sequence>
<organism evidence="2">
    <name type="scientific">marine sediment metagenome</name>
    <dbReference type="NCBI Taxonomy" id="412755"/>
    <lineage>
        <taxon>unclassified sequences</taxon>
        <taxon>metagenomes</taxon>
        <taxon>ecological metagenomes</taxon>
    </lineage>
</organism>
<accession>A0A0F9QEQ9</accession>
<dbReference type="InterPro" id="IPR013429">
    <property type="entry name" value="Regulatory_FmdB_Zinc_ribbon"/>
</dbReference>
<comment type="caution">
    <text evidence="2">The sequence shown here is derived from an EMBL/GenBank/DDBJ whole genome shotgun (WGS) entry which is preliminary data.</text>
</comment>
<name>A0A0F9QEQ9_9ZZZZ</name>
<dbReference type="Pfam" id="PF09723">
    <property type="entry name" value="Zn_ribbon_8"/>
    <property type="match status" value="1"/>
</dbReference>